<keyword evidence="1" id="KW-0812">Transmembrane</keyword>
<gene>
    <name evidence="2" type="ORF">X975_25943</name>
</gene>
<keyword evidence="1" id="KW-0472">Membrane</keyword>
<dbReference type="Proteomes" id="UP000054359">
    <property type="component" value="Unassembled WGS sequence"/>
</dbReference>
<evidence type="ECO:0000313" key="3">
    <source>
        <dbReference type="Proteomes" id="UP000054359"/>
    </source>
</evidence>
<protein>
    <submittedName>
        <fullName evidence="2">Uncharacterized protein</fullName>
    </submittedName>
</protein>
<dbReference type="AlphaFoldDB" id="A0A087U8U8"/>
<proteinExistence type="predicted"/>
<reference evidence="2 3" key="1">
    <citation type="submission" date="2013-11" db="EMBL/GenBank/DDBJ databases">
        <title>Genome sequencing of Stegodyphus mimosarum.</title>
        <authorList>
            <person name="Bechsgaard J."/>
        </authorList>
    </citation>
    <scope>NUCLEOTIDE SEQUENCE [LARGE SCALE GENOMIC DNA]</scope>
</reference>
<dbReference type="EMBL" id="KK118755">
    <property type="protein sequence ID" value="KFM73787.1"/>
    <property type="molecule type" value="Genomic_DNA"/>
</dbReference>
<feature type="non-terminal residue" evidence="2">
    <location>
        <position position="131"/>
    </location>
</feature>
<evidence type="ECO:0000313" key="2">
    <source>
        <dbReference type="EMBL" id="KFM73787.1"/>
    </source>
</evidence>
<keyword evidence="1" id="KW-1133">Transmembrane helix</keyword>
<evidence type="ECO:0000256" key="1">
    <source>
        <dbReference type="SAM" id="Phobius"/>
    </source>
</evidence>
<accession>A0A087U8U8</accession>
<keyword evidence="3" id="KW-1185">Reference proteome</keyword>
<organism evidence="2 3">
    <name type="scientific">Stegodyphus mimosarum</name>
    <name type="common">African social velvet spider</name>
    <dbReference type="NCBI Taxonomy" id="407821"/>
    <lineage>
        <taxon>Eukaryota</taxon>
        <taxon>Metazoa</taxon>
        <taxon>Ecdysozoa</taxon>
        <taxon>Arthropoda</taxon>
        <taxon>Chelicerata</taxon>
        <taxon>Arachnida</taxon>
        <taxon>Araneae</taxon>
        <taxon>Araneomorphae</taxon>
        <taxon>Entelegynae</taxon>
        <taxon>Eresoidea</taxon>
        <taxon>Eresidae</taxon>
        <taxon>Stegodyphus</taxon>
    </lineage>
</organism>
<feature type="transmembrane region" description="Helical" evidence="1">
    <location>
        <begin position="17"/>
        <end position="39"/>
    </location>
</feature>
<sequence>METSTLHVISYHDGGSGMIGCFGTICINWCITTVFLPVLKKKVIVDDIVCISFLKLLKNIKNSYLCILHGRMLKYFTGLAFRSDNPYSSSSNRTLMRKEGTQDNCASNKRFNMSSCNVILLGCNGCDCILK</sequence>
<name>A0A087U8U8_STEMI</name>